<evidence type="ECO:0000313" key="2">
    <source>
        <dbReference type="Proteomes" id="UP001371218"/>
    </source>
</evidence>
<dbReference type="EMBL" id="JBBUTG010000057">
    <property type="protein sequence ID" value="MEK8035041.1"/>
    <property type="molecule type" value="Genomic_DNA"/>
</dbReference>
<name>A0ABU9BYU4_9BURK</name>
<sequence>MRNYSLKPDADLSCINAIAEALHDIPQMVSRFDSIEGDEVELEEGIRMHLSCFEHKSWPHSPNLVAVFEDELSRN</sequence>
<dbReference type="RefSeq" id="WP_341429476.1">
    <property type="nucleotide sequence ID" value="NZ_JBBUTG010000057.1"/>
</dbReference>
<reference evidence="1 2" key="1">
    <citation type="submission" date="2024-04" db="EMBL/GenBank/DDBJ databases">
        <title>Novel species of the genus Ideonella isolated from streams.</title>
        <authorList>
            <person name="Lu H."/>
        </authorList>
    </citation>
    <scope>NUCLEOTIDE SEQUENCE [LARGE SCALE GENOMIC DNA]</scope>
    <source>
        <strain evidence="1 2">DXS29W</strain>
    </source>
</reference>
<gene>
    <name evidence="1" type="ORF">AACH06_29850</name>
</gene>
<proteinExistence type="predicted"/>
<comment type="caution">
    <text evidence="1">The sequence shown here is derived from an EMBL/GenBank/DDBJ whole genome shotgun (WGS) entry which is preliminary data.</text>
</comment>
<evidence type="ECO:0000313" key="1">
    <source>
        <dbReference type="EMBL" id="MEK8035041.1"/>
    </source>
</evidence>
<keyword evidence="2" id="KW-1185">Reference proteome</keyword>
<protein>
    <submittedName>
        <fullName evidence="1">Uncharacterized protein</fullName>
    </submittedName>
</protein>
<organism evidence="1 2">
    <name type="scientific">Ideonella lacteola</name>
    <dbReference type="NCBI Taxonomy" id="2984193"/>
    <lineage>
        <taxon>Bacteria</taxon>
        <taxon>Pseudomonadati</taxon>
        <taxon>Pseudomonadota</taxon>
        <taxon>Betaproteobacteria</taxon>
        <taxon>Burkholderiales</taxon>
        <taxon>Sphaerotilaceae</taxon>
        <taxon>Ideonella</taxon>
    </lineage>
</organism>
<accession>A0ABU9BYU4</accession>
<dbReference type="Proteomes" id="UP001371218">
    <property type="component" value="Unassembled WGS sequence"/>
</dbReference>